<dbReference type="EC" id="3.1.-.-" evidence="1"/>
<evidence type="ECO:0000313" key="3">
    <source>
        <dbReference type="EMBL" id="CAK9216065.1"/>
    </source>
</evidence>
<comment type="function">
    <text evidence="1">Involved in inositol deacylation of GPI-anchored proteins which plays important roles in the quality control and ER-associated degradation of GPI-anchored proteins.</text>
</comment>
<keyword evidence="4" id="KW-1185">Reference proteome</keyword>
<keyword evidence="1" id="KW-0813">Transport</keyword>
<feature type="transmembrane region" description="Helical" evidence="1">
    <location>
        <begin position="1102"/>
        <end position="1118"/>
    </location>
</feature>
<reference evidence="3" key="1">
    <citation type="submission" date="2024-02" db="EMBL/GenBank/DDBJ databases">
        <authorList>
            <consortium name="ELIXIR-Norway"/>
            <consortium name="Elixir Norway"/>
        </authorList>
    </citation>
    <scope>NUCLEOTIDE SEQUENCE</scope>
</reference>
<keyword evidence="1" id="KW-0653">Protein transport</keyword>
<dbReference type="EMBL" id="OZ019894">
    <property type="protein sequence ID" value="CAK9216065.1"/>
    <property type="molecule type" value="Genomic_DNA"/>
</dbReference>
<feature type="domain" description="GPI inositol-deacylase PGAP1-like alpha/beta" evidence="2">
    <location>
        <begin position="91"/>
        <end position="367"/>
    </location>
</feature>
<dbReference type="Pfam" id="PF07819">
    <property type="entry name" value="PGAP1"/>
    <property type="match status" value="1"/>
</dbReference>
<dbReference type="InterPro" id="IPR029058">
    <property type="entry name" value="AB_hydrolase_fold"/>
</dbReference>
<evidence type="ECO:0000259" key="2">
    <source>
        <dbReference type="Pfam" id="PF07819"/>
    </source>
</evidence>
<organism evidence="3 4">
    <name type="scientific">Sphagnum troendelagicum</name>
    <dbReference type="NCBI Taxonomy" id="128251"/>
    <lineage>
        <taxon>Eukaryota</taxon>
        <taxon>Viridiplantae</taxon>
        <taxon>Streptophyta</taxon>
        <taxon>Embryophyta</taxon>
        <taxon>Bryophyta</taxon>
        <taxon>Sphagnophytina</taxon>
        <taxon>Sphagnopsida</taxon>
        <taxon>Sphagnales</taxon>
        <taxon>Sphagnaceae</taxon>
        <taxon>Sphagnum</taxon>
    </lineage>
</organism>
<feature type="transmembrane region" description="Helical" evidence="1">
    <location>
        <begin position="916"/>
        <end position="942"/>
    </location>
</feature>
<feature type="transmembrane region" description="Helical" evidence="1">
    <location>
        <begin position="1038"/>
        <end position="1057"/>
    </location>
</feature>
<keyword evidence="1" id="KW-0256">Endoplasmic reticulum</keyword>
<keyword evidence="1" id="KW-0812">Transmembrane</keyword>
<comment type="subcellular location">
    <subcellularLocation>
        <location evidence="1">Endoplasmic reticulum membrane</location>
    </subcellularLocation>
</comment>
<feature type="transmembrane region" description="Helical" evidence="1">
    <location>
        <begin position="21"/>
        <end position="39"/>
    </location>
</feature>
<gene>
    <name evidence="3" type="ORF">CSSPTR1EN2_LOCUS13214</name>
</gene>
<sequence length="1139" mass="124753">MAEGSGKRMMVSSQCWWNLRVCLSLAFAATIAITGFLGLRKPVTNGCTMTYMYPTYIPVPAPPNATSNRYALYLYHEGWKKIDYQLELVKLSGVPVLFIPGNGGSYKQMRSIAAESDRAYNGGPLEGSFYQQSSFTPLEAGPEGLDLADVLAGVTVEGQYANHLDWFAVDLEGEHSAMDGWILEEHSEYVVQAVHRILDRYRSSLHMRSQHNDDKGEILPTSVILVGHSMGGFIARAAVVHPKLRKGAVETVLTLSSPHRSPPMAVQPSFGRFFSQVNAAWVHGYEAVKGRAWTKPPLANVVVVSVTGGAHDYQVRSRMASLDGIVPSTNGMTIGSAGMVNVFMSMEHQAILWCNEFVVKTAHTLLQLIDKDTGQPYASPHTRLGVFVSNMRSALPQAFDLLPNSGNSPLSLPLPSSDGISTREGAEGLDNVEHSLLTKASITKDEIAGSEHDETQKITHFTCPQSVSWEGERADKDLHISTPIMTILAMDGRRRWLDIKKLAFKGDWFVLVTNLAPCVGLRIHLWTEKGQQGDKELSDQVIEVTMMMVQLPSGPTPPQIEPGGQTEQASPTGVLRLGPKDLAEFRYLTVSVTTHQPVSGMPPPSAVMAVGQFFNPEEATHSLSASRLLSSLYKQQHVWLWEYHPMVWNLSVALSLSSVPLVLDVKTSTCGIPQTALAKEHPEPEDLLKMCKARCFPPVALVWDPPYGLEVLPNLTTATVVVDSSQAIWGSSYGSEHTTIVLLADPHCAYDVTFKVSLSAAASRFLLVHGLQLAGVSVAVVLFALMRQAREWELDNSLPSIVACIGANLRLPVPFFALAVGPLLMYFSITIFSTETSPSLISFLGLSITRYIFANGAVALLAYICSAVFYTGAFCHSFIKVRLQACEDQGYRQGLKRGCLACSNSQMGRNLRGRPLLTVGIVASILIFVIHPSLGLILLLLIHAWRCHCALLSHQQQKKLPWKKNENGFIKHSDNAFPQDELPSLAKPSALSFAETQLEIFYHHQGVLLLHLITTVMLIPSLVAFVQRVGLERTLPAFLDSVLAFGVVLHGIQSSTADGNISLIRVPRLSGPPEPDAGLSFIYLLAGIYCYLNGLAQAPYRAFYALATIGVITAVIRIRDNQVRGKGEVGVKHRHFHRH</sequence>
<name>A0ABP0UB06_9BRYO</name>
<evidence type="ECO:0000256" key="1">
    <source>
        <dbReference type="RuleBase" id="RU365011"/>
    </source>
</evidence>
<dbReference type="Gene3D" id="3.40.50.1820">
    <property type="entry name" value="alpha/beta hydrolase"/>
    <property type="match status" value="1"/>
</dbReference>
<keyword evidence="1" id="KW-0472">Membrane</keyword>
<feature type="transmembrane region" description="Helical" evidence="1">
    <location>
        <begin position="765"/>
        <end position="786"/>
    </location>
</feature>
<keyword evidence="1" id="KW-0378">Hydrolase</keyword>
<dbReference type="SUPFAM" id="SSF53474">
    <property type="entry name" value="alpha/beta-Hydrolases"/>
    <property type="match status" value="1"/>
</dbReference>
<comment type="similarity">
    <text evidence="1">Belongs to the GPI inositol-deacylase family.</text>
</comment>
<evidence type="ECO:0000313" key="4">
    <source>
        <dbReference type="Proteomes" id="UP001497512"/>
    </source>
</evidence>
<protein>
    <recommendedName>
        <fullName evidence="1">GPI inositol-deacylase</fullName>
        <ecNumber evidence="1">3.1.-.-</ecNumber>
    </recommendedName>
</protein>
<feature type="transmembrane region" description="Helical" evidence="1">
    <location>
        <begin position="807"/>
        <end position="832"/>
    </location>
</feature>
<dbReference type="PANTHER" id="PTHR47346">
    <property type="entry name" value="HYDROLASES, ACTING ON ESTER BOND"/>
    <property type="match status" value="1"/>
</dbReference>
<dbReference type="PANTHER" id="PTHR47346:SF1">
    <property type="entry name" value="GPI INOSITOL-DEACYLASE"/>
    <property type="match status" value="1"/>
</dbReference>
<dbReference type="InterPro" id="IPR012908">
    <property type="entry name" value="PGAP1-ab_dom-like"/>
</dbReference>
<proteinExistence type="inferred from homology"/>
<feature type="transmembrane region" description="Helical" evidence="1">
    <location>
        <begin position="852"/>
        <end position="875"/>
    </location>
</feature>
<feature type="transmembrane region" description="Helical" evidence="1">
    <location>
        <begin position="1077"/>
        <end position="1095"/>
    </location>
</feature>
<dbReference type="Proteomes" id="UP001497512">
    <property type="component" value="Chromosome 2"/>
</dbReference>
<feature type="transmembrane region" description="Helical" evidence="1">
    <location>
        <begin position="1008"/>
        <end position="1026"/>
    </location>
</feature>
<accession>A0ABP0UB06</accession>
<keyword evidence="1" id="KW-1133">Transmembrane helix</keyword>